<dbReference type="InterPro" id="IPR020845">
    <property type="entry name" value="AMP-binding_CS"/>
</dbReference>
<evidence type="ECO:0000313" key="3">
    <source>
        <dbReference type="EMBL" id="GAB0057302.1"/>
    </source>
</evidence>
<dbReference type="InterPro" id="IPR000873">
    <property type="entry name" value="AMP-dep_synth/lig_dom"/>
</dbReference>
<accession>A0ABQ0C8U4</accession>
<reference evidence="3 4" key="1">
    <citation type="submission" date="2024-05" db="EMBL/GenBank/DDBJ databases">
        <authorList>
            <consortium name="Candidatus Magnetaquicoccaceae bacterium FCR-1 genome sequencing consortium"/>
            <person name="Shimoshige H."/>
            <person name="Shimamura S."/>
            <person name="Taoka A."/>
            <person name="Kobayashi H."/>
            <person name="Maekawa T."/>
        </authorList>
    </citation>
    <scope>NUCLEOTIDE SEQUENCE [LARGE SCALE GENOMIC DNA]</scope>
    <source>
        <strain evidence="3 4">FCR-1</strain>
    </source>
</reference>
<dbReference type="Pfam" id="PF13193">
    <property type="entry name" value="AMP-binding_C"/>
    <property type="match status" value="1"/>
</dbReference>
<feature type="domain" description="AMP-dependent synthetase/ligase" evidence="1">
    <location>
        <begin position="9"/>
        <end position="342"/>
    </location>
</feature>
<dbReference type="EMBL" id="BAAFGK010000004">
    <property type="protein sequence ID" value="GAB0057302.1"/>
    <property type="molecule type" value="Genomic_DNA"/>
</dbReference>
<comment type="caution">
    <text evidence="3">The sequence shown here is derived from an EMBL/GenBank/DDBJ whole genome shotgun (WGS) entry which is preliminary data.</text>
</comment>
<proteinExistence type="predicted"/>
<organism evidence="3 4">
    <name type="scientific">Candidatus Magnetaquiglobus chichijimensis</name>
    <dbReference type="NCBI Taxonomy" id="3141448"/>
    <lineage>
        <taxon>Bacteria</taxon>
        <taxon>Pseudomonadati</taxon>
        <taxon>Pseudomonadota</taxon>
        <taxon>Magnetococcia</taxon>
        <taxon>Magnetococcales</taxon>
        <taxon>Candidatus Magnetaquicoccaceae</taxon>
        <taxon>Candidatus Magnetaquiglobus</taxon>
    </lineage>
</organism>
<name>A0ABQ0C8U4_9PROT</name>
<keyword evidence="4" id="KW-1185">Reference proteome</keyword>
<dbReference type="EC" id="6.2.1.3" evidence="3"/>
<dbReference type="Proteomes" id="UP001628193">
    <property type="component" value="Unassembled WGS sequence"/>
</dbReference>
<dbReference type="Gene3D" id="3.40.50.12780">
    <property type="entry name" value="N-terminal domain of ligase-like"/>
    <property type="match status" value="1"/>
</dbReference>
<sequence>MWQDFIALHARTRAGQLALLDRQSGRSFTYAELHAEINRLADLLWRLGVRDDDRVVLLAPSRVEHITLFFACIRIGAILAPLNHRLADQEIAAILADLEPKCLLGERPGFIGLDTLNQDAPPRPLPERTIPLEQVLMILYTSGSSGTPKGVMFHAGMIRANIDNTLSADVLRADDVSIVNTPFFHTGGYHVFCLPMLCVGGTLILHERFDAGWVLEEIREAGVTVFWAVPTMFQAMFDHADFARTDFSRIRFLLSGGAPLSLALIQGYHQRGVPFKQGFGLTEVGPNCFLLQTCEAPLHPDSIGRPMKNSDVRVVDERGNPVAPGEVGEMWIAGPHVCKGYWRHAALFAAAMHEGHFATGDLVRVDAEGLFYVIGRKKELYISGGENVYPGEVERQLASHPHVVQAVVVGVPDAKWGEVGLAWCVIRAPLDLVGIRAYLDPRLARYKHPLHVRILEAMPLLANGKIDRPILKRWGLEIFSKKD</sequence>
<dbReference type="InterPro" id="IPR050237">
    <property type="entry name" value="ATP-dep_AMP-bd_enzyme"/>
</dbReference>
<evidence type="ECO:0000259" key="2">
    <source>
        <dbReference type="Pfam" id="PF13193"/>
    </source>
</evidence>
<dbReference type="InterPro" id="IPR025110">
    <property type="entry name" value="AMP-bd_C"/>
</dbReference>
<dbReference type="PROSITE" id="PS00455">
    <property type="entry name" value="AMP_BINDING"/>
    <property type="match status" value="1"/>
</dbReference>
<dbReference type="Pfam" id="PF00501">
    <property type="entry name" value="AMP-binding"/>
    <property type="match status" value="1"/>
</dbReference>
<dbReference type="PANTHER" id="PTHR43767:SF1">
    <property type="entry name" value="NONRIBOSOMAL PEPTIDE SYNTHASE PES1 (EUROFUNG)-RELATED"/>
    <property type="match status" value="1"/>
</dbReference>
<protein>
    <submittedName>
        <fullName evidence="3">Long-chain-fatty-acid--CoA ligase</fullName>
        <ecNumber evidence="3">6.2.1.3</ecNumber>
    </submittedName>
</protein>
<evidence type="ECO:0000313" key="4">
    <source>
        <dbReference type="Proteomes" id="UP001628193"/>
    </source>
</evidence>
<gene>
    <name evidence="3" type="primary">lcfB</name>
    <name evidence="3" type="ORF">SIID45300_01626</name>
</gene>
<dbReference type="PANTHER" id="PTHR43767">
    <property type="entry name" value="LONG-CHAIN-FATTY-ACID--COA LIGASE"/>
    <property type="match status" value="1"/>
</dbReference>
<feature type="domain" description="AMP-binding enzyme C-terminal" evidence="2">
    <location>
        <begin position="392"/>
        <end position="465"/>
    </location>
</feature>
<dbReference type="Gene3D" id="3.30.300.30">
    <property type="match status" value="1"/>
</dbReference>
<keyword evidence="3" id="KW-0436">Ligase</keyword>
<dbReference type="SUPFAM" id="SSF56801">
    <property type="entry name" value="Acetyl-CoA synthetase-like"/>
    <property type="match status" value="1"/>
</dbReference>
<dbReference type="InterPro" id="IPR045851">
    <property type="entry name" value="AMP-bd_C_sf"/>
</dbReference>
<dbReference type="GO" id="GO:0004467">
    <property type="term" value="F:long-chain fatty acid-CoA ligase activity"/>
    <property type="evidence" value="ECO:0007669"/>
    <property type="project" value="UniProtKB-EC"/>
</dbReference>
<dbReference type="RefSeq" id="WP_420905002.1">
    <property type="nucleotide sequence ID" value="NZ_BAAFGK010000004.1"/>
</dbReference>
<dbReference type="InterPro" id="IPR042099">
    <property type="entry name" value="ANL_N_sf"/>
</dbReference>
<evidence type="ECO:0000259" key="1">
    <source>
        <dbReference type="Pfam" id="PF00501"/>
    </source>
</evidence>
<reference evidence="3 4" key="2">
    <citation type="submission" date="2024-09" db="EMBL/GenBank/DDBJ databases">
        <title>Draft genome sequence of Candidatus Magnetaquicoccaceae bacterium FCR-1.</title>
        <authorList>
            <person name="Shimoshige H."/>
            <person name="Shimamura S."/>
            <person name="Taoka A."/>
            <person name="Kobayashi H."/>
            <person name="Maekawa T."/>
        </authorList>
    </citation>
    <scope>NUCLEOTIDE SEQUENCE [LARGE SCALE GENOMIC DNA]</scope>
    <source>
        <strain evidence="3 4">FCR-1</strain>
    </source>
</reference>